<keyword evidence="8" id="KW-0238">DNA-binding</keyword>
<feature type="domain" description="C2H2-type" evidence="13">
    <location>
        <begin position="306"/>
        <end position="333"/>
    </location>
</feature>
<evidence type="ECO:0000256" key="3">
    <source>
        <dbReference type="ARBA" id="ARBA00022723"/>
    </source>
</evidence>
<evidence type="ECO:0000256" key="10">
    <source>
        <dbReference type="ARBA" id="ARBA00023242"/>
    </source>
</evidence>
<keyword evidence="6" id="KW-0862">Zinc</keyword>
<dbReference type="EMBL" id="JAHLQT010022636">
    <property type="protein sequence ID" value="KAG7166158.1"/>
    <property type="molecule type" value="Genomic_DNA"/>
</dbReference>
<feature type="domain" description="C2H2-type" evidence="13">
    <location>
        <begin position="778"/>
        <end position="805"/>
    </location>
</feature>
<evidence type="ECO:0000313" key="15">
    <source>
        <dbReference type="Proteomes" id="UP000747542"/>
    </source>
</evidence>
<dbReference type="FunFam" id="3.30.160.60:FF:000065">
    <property type="entry name" value="B-cell CLL/lymphoma 6, member B"/>
    <property type="match status" value="1"/>
</dbReference>
<feature type="domain" description="C2H2-type" evidence="13">
    <location>
        <begin position="1115"/>
        <end position="1142"/>
    </location>
</feature>
<feature type="region of interest" description="Disordered" evidence="12">
    <location>
        <begin position="989"/>
        <end position="1027"/>
    </location>
</feature>
<dbReference type="Pfam" id="PF13912">
    <property type="entry name" value="zf-C2H2_6"/>
    <property type="match status" value="1"/>
</dbReference>
<dbReference type="GO" id="GO:0008270">
    <property type="term" value="F:zinc ion binding"/>
    <property type="evidence" value="ECO:0007669"/>
    <property type="project" value="UniProtKB-KW"/>
</dbReference>
<dbReference type="GO" id="GO:0005634">
    <property type="term" value="C:nucleus"/>
    <property type="evidence" value="ECO:0007669"/>
    <property type="project" value="UniProtKB-SubCell"/>
</dbReference>
<feature type="domain" description="C2H2-type" evidence="13">
    <location>
        <begin position="1199"/>
        <end position="1226"/>
    </location>
</feature>
<dbReference type="FunFam" id="3.30.160.60:FF:001370">
    <property type="entry name" value="Zinc finger protein"/>
    <property type="match status" value="1"/>
</dbReference>
<dbReference type="FunFam" id="3.30.160.60:FF:000100">
    <property type="entry name" value="Zinc finger 45-like"/>
    <property type="match status" value="3"/>
</dbReference>
<keyword evidence="9" id="KW-0804">Transcription</keyword>
<evidence type="ECO:0000256" key="2">
    <source>
        <dbReference type="ARBA" id="ARBA00006991"/>
    </source>
</evidence>
<evidence type="ECO:0000259" key="13">
    <source>
        <dbReference type="PROSITE" id="PS50157"/>
    </source>
</evidence>
<dbReference type="PROSITE" id="PS50157">
    <property type="entry name" value="ZINC_FINGER_C2H2_2"/>
    <property type="match status" value="18"/>
</dbReference>
<keyword evidence="4" id="KW-0677">Repeat</keyword>
<keyword evidence="5 11" id="KW-0863">Zinc-finger</keyword>
<feature type="domain" description="C2H2-type" evidence="13">
    <location>
        <begin position="250"/>
        <end position="277"/>
    </location>
</feature>
<dbReference type="SMART" id="SM00355">
    <property type="entry name" value="ZnF_C2H2"/>
    <property type="match status" value="22"/>
</dbReference>
<keyword evidence="7" id="KW-0805">Transcription regulation</keyword>
<feature type="domain" description="C2H2-type" evidence="13">
    <location>
        <begin position="334"/>
        <end position="361"/>
    </location>
</feature>
<accession>A0A8J5K286</accession>
<keyword evidence="15" id="KW-1185">Reference proteome</keyword>
<evidence type="ECO:0000256" key="5">
    <source>
        <dbReference type="ARBA" id="ARBA00022771"/>
    </source>
</evidence>
<evidence type="ECO:0000256" key="12">
    <source>
        <dbReference type="SAM" id="MobiDB-lite"/>
    </source>
</evidence>
<dbReference type="FunFam" id="3.30.160.60:FF:000688">
    <property type="entry name" value="zinc finger protein 197 isoform X1"/>
    <property type="match status" value="1"/>
</dbReference>
<feature type="domain" description="C2H2-type" evidence="13">
    <location>
        <begin position="193"/>
        <end position="221"/>
    </location>
</feature>
<protein>
    <submittedName>
        <fullName evidence="14">Zinc finger protein 836-like</fullName>
    </submittedName>
</protein>
<keyword evidence="3" id="KW-0479">Metal-binding</keyword>
<reference evidence="14" key="1">
    <citation type="journal article" date="2021" name="Sci. Adv.">
        <title>The American lobster genome reveals insights on longevity, neural, and immune adaptations.</title>
        <authorList>
            <person name="Polinski J.M."/>
            <person name="Zimin A.V."/>
            <person name="Clark K.F."/>
            <person name="Kohn A.B."/>
            <person name="Sadowski N."/>
            <person name="Timp W."/>
            <person name="Ptitsyn A."/>
            <person name="Khanna P."/>
            <person name="Romanova D.Y."/>
            <person name="Williams P."/>
            <person name="Greenwood S.J."/>
            <person name="Moroz L.L."/>
            <person name="Walt D.R."/>
            <person name="Bodnar A.G."/>
        </authorList>
    </citation>
    <scope>NUCLEOTIDE SEQUENCE</scope>
    <source>
        <strain evidence="14">GMGI-L3</strain>
    </source>
</reference>
<feature type="domain" description="C2H2-type" evidence="13">
    <location>
        <begin position="1143"/>
        <end position="1170"/>
    </location>
</feature>
<dbReference type="GO" id="GO:0000981">
    <property type="term" value="F:DNA-binding transcription factor activity, RNA polymerase II-specific"/>
    <property type="evidence" value="ECO:0007669"/>
    <property type="project" value="TreeGrafter"/>
</dbReference>
<proteinExistence type="inferred from homology"/>
<name>A0A8J5K286_HOMAM</name>
<evidence type="ECO:0000256" key="7">
    <source>
        <dbReference type="ARBA" id="ARBA00023015"/>
    </source>
</evidence>
<feature type="domain" description="C2H2-type" evidence="13">
    <location>
        <begin position="362"/>
        <end position="384"/>
    </location>
</feature>
<keyword evidence="10" id="KW-0539">Nucleus</keyword>
<organism evidence="14 15">
    <name type="scientific">Homarus americanus</name>
    <name type="common">American lobster</name>
    <dbReference type="NCBI Taxonomy" id="6706"/>
    <lineage>
        <taxon>Eukaryota</taxon>
        <taxon>Metazoa</taxon>
        <taxon>Ecdysozoa</taxon>
        <taxon>Arthropoda</taxon>
        <taxon>Crustacea</taxon>
        <taxon>Multicrustacea</taxon>
        <taxon>Malacostraca</taxon>
        <taxon>Eumalacostraca</taxon>
        <taxon>Eucarida</taxon>
        <taxon>Decapoda</taxon>
        <taxon>Pleocyemata</taxon>
        <taxon>Astacidea</taxon>
        <taxon>Nephropoidea</taxon>
        <taxon>Nephropidae</taxon>
        <taxon>Homarus</taxon>
    </lineage>
</organism>
<feature type="domain" description="C2H2-type" evidence="13">
    <location>
        <begin position="891"/>
        <end position="918"/>
    </location>
</feature>
<dbReference type="FunFam" id="3.30.160.60:FF:000135">
    <property type="entry name" value="Zinc finger protein 358"/>
    <property type="match status" value="1"/>
</dbReference>
<dbReference type="Proteomes" id="UP000747542">
    <property type="component" value="Unassembled WGS sequence"/>
</dbReference>
<comment type="caution">
    <text evidence="14">The sequence shown here is derived from an EMBL/GenBank/DDBJ whole genome shotgun (WGS) entry which is preliminary data.</text>
</comment>
<evidence type="ECO:0000256" key="9">
    <source>
        <dbReference type="ARBA" id="ARBA00023163"/>
    </source>
</evidence>
<dbReference type="GO" id="GO:0003690">
    <property type="term" value="F:double-stranded DNA binding"/>
    <property type="evidence" value="ECO:0007669"/>
    <property type="project" value="UniProtKB-ARBA"/>
</dbReference>
<evidence type="ECO:0000256" key="6">
    <source>
        <dbReference type="ARBA" id="ARBA00022833"/>
    </source>
</evidence>
<dbReference type="Pfam" id="PF00096">
    <property type="entry name" value="zf-C2H2"/>
    <property type="match status" value="9"/>
</dbReference>
<evidence type="ECO:0000256" key="4">
    <source>
        <dbReference type="ARBA" id="ARBA00022737"/>
    </source>
</evidence>
<feature type="domain" description="C2H2-type" evidence="13">
    <location>
        <begin position="222"/>
        <end position="249"/>
    </location>
</feature>
<feature type="domain" description="C2H2-type" evidence="13">
    <location>
        <begin position="1171"/>
        <end position="1198"/>
    </location>
</feature>
<dbReference type="PROSITE" id="PS00028">
    <property type="entry name" value="ZINC_FINGER_C2H2_1"/>
    <property type="match status" value="20"/>
</dbReference>
<feature type="domain" description="C2H2-type" evidence="13">
    <location>
        <begin position="1087"/>
        <end position="1114"/>
    </location>
</feature>
<feature type="domain" description="C2H2-type" evidence="13">
    <location>
        <begin position="278"/>
        <end position="305"/>
    </location>
</feature>
<feature type="domain" description="C2H2-type" evidence="13">
    <location>
        <begin position="863"/>
        <end position="890"/>
    </location>
</feature>
<dbReference type="InterPro" id="IPR013087">
    <property type="entry name" value="Znf_C2H2_type"/>
</dbReference>
<evidence type="ECO:0000256" key="1">
    <source>
        <dbReference type="ARBA" id="ARBA00004123"/>
    </source>
</evidence>
<evidence type="ECO:0000256" key="8">
    <source>
        <dbReference type="ARBA" id="ARBA00023125"/>
    </source>
</evidence>
<comment type="similarity">
    <text evidence="2">Belongs to the krueppel C2H2-type zinc-finger protein family.</text>
</comment>
<feature type="compositionally biased region" description="Basic and acidic residues" evidence="12">
    <location>
        <begin position="1003"/>
        <end position="1027"/>
    </location>
</feature>
<dbReference type="PANTHER" id="PTHR24394:SF29">
    <property type="entry name" value="MYONEURIN"/>
    <property type="match status" value="1"/>
</dbReference>
<feature type="domain" description="C2H2-type" evidence="13">
    <location>
        <begin position="106"/>
        <end position="133"/>
    </location>
</feature>
<evidence type="ECO:0000256" key="11">
    <source>
        <dbReference type="PROSITE-ProRule" id="PRU00042"/>
    </source>
</evidence>
<dbReference type="FunFam" id="3.30.160.60:FF:000759">
    <property type="entry name" value="zinc finger protein 16"/>
    <property type="match status" value="1"/>
</dbReference>
<feature type="domain" description="C2H2-type" evidence="13">
    <location>
        <begin position="806"/>
        <end position="830"/>
    </location>
</feature>
<dbReference type="PANTHER" id="PTHR24394">
    <property type="entry name" value="ZINC FINGER PROTEIN"/>
    <property type="match status" value="1"/>
</dbReference>
<dbReference type="FunFam" id="3.30.160.60:FF:000446">
    <property type="entry name" value="Zinc finger protein"/>
    <property type="match status" value="1"/>
</dbReference>
<comment type="subcellular location">
    <subcellularLocation>
        <location evidence="1">Nucleus</location>
    </subcellularLocation>
</comment>
<gene>
    <name evidence="14" type="primary">Znf836-L</name>
    <name evidence="14" type="ORF">Hamer_G010977</name>
</gene>
<dbReference type="FunFam" id="3.30.160.60:FF:002343">
    <property type="entry name" value="Zinc finger protein 33A"/>
    <property type="match status" value="3"/>
</dbReference>
<feature type="domain" description="C2H2-type" evidence="13">
    <location>
        <begin position="1227"/>
        <end position="1254"/>
    </location>
</feature>
<sequence>MFSRLCLSETDEETCDLLPKMEDNSECGKTDPVIKAEKTLDVEGQPSLNCSDELQEQSESVNVIGNPDSTSVPIDGGFVEQVIEPKPGSFGEPNPRSFREPTSRSYRCDECNVSFSRYTLLVAHNRKHKEGPPYFCDDCSQSFDIEDDWLDHREVGCAVKNTTRIHTNKRHRCTYYGTRQNKTYDGKSEGKRYCCHHCRKLFKTIGARNDHVRNLHKGLRPHRCDQCDKQFYRKFNLAVHKRKHSSDRPHECKICHKRFKSSVSVKIHMEIHSDKRPFMCENCGKVFKTLSVLESHRTIHTGETKFKCNMCGKSYRYRASLFVHMRTHTGQRPYSCNHCTASFMVKSHLTEHLRIHTGERPFECEFCEACFSRSISLKKHLKSHIRAGFDLNLDSAMYHAKLQARITPKDPHISPDHQHQFIPKVCHYIKDEIFASEEGSSTIHETRKESLTLYTKPPIDGEPLVVVTITGVGDGTNCVHQINKVRRENRASAKTSTVKIEAVEEASGILQGQEFVFVDNLKGNGTFQFTDLTPVSNNRENDDNLPVIYITDYDTSNENDAPQPIVLGQMSIDSGLCREWTIPQSVITDTELKVGRTSGIKASNTQVNDPQSCWLKSERRESVAISSDVKGECVDTDYRDKIDGTSFNQTSVKNEEDVLTDNKIKSLLLNRDISAGCDLNPGEVDKQSDTSLILAQLEESETVPSTKTKIKYSKRRRLPLRKCRYCDLSYRYVALLEAHEARHEVREEKPMMETNEDESELINKYIPITPTTGEDLPYKCDQCSCSFSFRSELRNHVKLHSNKYHYTCKNCHQAFQQEIFLAKHQCGRAHGSGGSVPVVAQNSHMTPAVPGRTKNKPDSGLNHKCDKCGEIFHKEFILKVHYRKHTGKRPYKCTDCNKIFISATHHKVHRRIHTGERPYVCAKCQRTFRRRTVHDHHVEACEAAVRSGRDDTQTDEANSATVCENIPDLRTGETVNLENMNSFLEITKEESKEELIDPEPQETEQKSHIETEDRTNTAEVKEDRDETHLSEVIGDDGVKDMSDKLQTEKVISGEFQMFESLEAATGGHVKTPPRDFQKRRRKLQGPHGCTHCPKSFKYLSTLHAHERSHTGEKPFSCTECGKTFSKKSNMVIHMRIHTGERPFLCDYCGKYFTNKYTLIAHKRLHTQERPFPCSICGKTFRYEASRHVHLKRHAGNRAHKCDLCPKAFVAKGDLDDHRRTHTGERPYKCDHCDRRFTARHHLTEHRRLHTGEKPFKCRFCPMTFARSGTCKMHVQRHLKTPRQQIL</sequence>
<evidence type="ECO:0000313" key="14">
    <source>
        <dbReference type="EMBL" id="KAG7166158.1"/>
    </source>
</evidence>
<dbReference type="OrthoDB" id="427030at2759"/>